<dbReference type="Proteomes" id="UP000319486">
    <property type="component" value="Unassembled WGS sequence"/>
</dbReference>
<dbReference type="InterPro" id="IPR029025">
    <property type="entry name" value="T3SS_substrate_exporter_C"/>
</dbReference>
<reference evidence="1 2" key="1">
    <citation type="journal article" date="2019" name="Environ. Microbiol.">
        <title>Species interactions and distinct microbial communities in high Arctic permafrost affected cryosols are associated with the CH4 and CO2 gas fluxes.</title>
        <authorList>
            <person name="Altshuler I."/>
            <person name="Hamel J."/>
            <person name="Turney S."/>
            <person name="Magnuson E."/>
            <person name="Levesque R."/>
            <person name="Greer C."/>
            <person name="Whyte L.G."/>
        </authorList>
    </citation>
    <scope>NUCLEOTIDE SEQUENCE [LARGE SCALE GENOMIC DNA]</scope>
    <source>
        <strain evidence="1 2">S13Y</strain>
    </source>
</reference>
<keyword evidence="1" id="KW-0966">Cell projection</keyword>
<proteinExistence type="predicted"/>
<evidence type="ECO:0000313" key="1">
    <source>
        <dbReference type="EMBL" id="TPG07408.1"/>
    </source>
</evidence>
<organism evidence="1 2">
    <name type="scientific">Rhodanobacter glycinis</name>
    <dbReference type="NCBI Taxonomy" id="582702"/>
    <lineage>
        <taxon>Bacteria</taxon>
        <taxon>Pseudomonadati</taxon>
        <taxon>Pseudomonadota</taxon>
        <taxon>Gammaproteobacteria</taxon>
        <taxon>Lysobacterales</taxon>
        <taxon>Rhodanobacteraceae</taxon>
        <taxon>Rhodanobacter</taxon>
    </lineage>
</organism>
<keyword evidence="2" id="KW-1185">Reference proteome</keyword>
<gene>
    <name evidence="1" type="ORF">EAH88_13305</name>
</gene>
<dbReference type="EMBL" id="RCZO01000007">
    <property type="protein sequence ID" value="TPG07408.1"/>
    <property type="molecule type" value="Genomic_DNA"/>
</dbReference>
<dbReference type="AlphaFoldDB" id="A0A502C3I8"/>
<dbReference type="RefSeq" id="WP_140653467.1">
    <property type="nucleotide sequence ID" value="NZ_RCZO01000007.1"/>
</dbReference>
<protein>
    <submittedName>
        <fullName evidence="1">Flagellar biosynthesis protein</fullName>
    </submittedName>
</protein>
<dbReference type="SUPFAM" id="SSF160544">
    <property type="entry name" value="EscU C-terminal domain-like"/>
    <property type="match status" value="1"/>
</dbReference>
<dbReference type="Gene3D" id="3.40.1690.10">
    <property type="entry name" value="secretion proteins EscU"/>
    <property type="match status" value="1"/>
</dbReference>
<name>A0A502C3I8_9GAMM</name>
<sequence>MNTLPPPLRRVSLRLASGSGEIAAMPPESLETLLARAQALGVPLHHDPQIAALLAALRLRDDVPVLLYAAAASVLAAVYDAAEE</sequence>
<evidence type="ECO:0000313" key="2">
    <source>
        <dbReference type="Proteomes" id="UP000319486"/>
    </source>
</evidence>
<comment type="caution">
    <text evidence="1">The sequence shown here is derived from an EMBL/GenBank/DDBJ whole genome shotgun (WGS) entry which is preliminary data.</text>
</comment>
<keyword evidence="1" id="KW-0282">Flagellum</keyword>
<keyword evidence="1" id="KW-0969">Cilium</keyword>
<accession>A0A502C3I8</accession>